<reference evidence="2 3" key="1">
    <citation type="journal article" date="2018" name="Int. J. Syst. Evol. Microbiol.">
        <title>Lactobacillus bambusae sp. nov., isolated from a traditional fermented Ma-bamboo shoots of Taiwan.</title>
        <authorList>
            <person name="Wang L.-T."/>
        </authorList>
    </citation>
    <scope>NUCLEOTIDE SEQUENCE [LARGE SCALE GENOMIC DNA]</scope>
    <source>
        <strain evidence="2 3">BS-W1</strain>
    </source>
</reference>
<evidence type="ECO:0000313" key="2">
    <source>
        <dbReference type="EMBL" id="PWG00318.1"/>
    </source>
</evidence>
<dbReference type="InterPro" id="IPR027843">
    <property type="entry name" value="DUF4440"/>
</dbReference>
<proteinExistence type="predicted"/>
<dbReference type="RefSeq" id="WP_109250265.1">
    <property type="nucleotide sequence ID" value="NZ_QCXQ01000002.1"/>
</dbReference>
<evidence type="ECO:0000313" key="3">
    <source>
        <dbReference type="Proteomes" id="UP000245080"/>
    </source>
</evidence>
<protein>
    <recommendedName>
        <fullName evidence="1">DUF4440 domain-containing protein</fullName>
    </recommendedName>
</protein>
<dbReference type="SUPFAM" id="SSF54427">
    <property type="entry name" value="NTF2-like"/>
    <property type="match status" value="1"/>
</dbReference>
<dbReference type="EMBL" id="QCXQ01000002">
    <property type="protein sequence ID" value="PWG00318.1"/>
    <property type="molecule type" value="Genomic_DNA"/>
</dbReference>
<keyword evidence="3" id="KW-1185">Reference proteome</keyword>
<evidence type="ECO:0000259" key="1">
    <source>
        <dbReference type="Pfam" id="PF14534"/>
    </source>
</evidence>
<dbReference type="OrthoDB" id="3253136at2"/>
<accession>A0A2V1N0P7</accession>
<dbReference type="Gene3D" id="3.10.450.50">
    <property type="match status" value="1"/>
</dbReference>
<comment type="caution">
    <text evidence="2">The sequence shown here is derived from an EMBL/GenBank/DDBJ whole genome shotgun (WGS) entry which is preliminary data.</text>
</comment>
<gene>
    <name evidence="2" type="ORF">DCM90_05145</name>
</gene>
<feature type="domain" description="DUF4440" evidence="1">
    <location>
        <begin position="8"/>
        <end position="113"/>
    </location>
</feature>
<name>A0A2V1N0P7_9LACO</name>
<dbReference type="InterPro" id="IPR032710">
    <property type="entry name" value="NTF2-like_dom_sf"/>
</dbReference>
<dbReference type="AlphaFoldDB" id="A0A2V1N0P7"/>
<organism evidence="2 3">
    <name type="scientific">Levilactobacillus bambusae</name>
    <dbReference type="NCBI Taxonomy" id="2024736"/>
    <lineage>
        <taxon>Bacteria</taxon>
        <taxon>Bacillati</taxon>
        <taxon>Bacillota</taxon>
        <taxon>Bacilli</taxon>
        <taxon>Lactobacillales</taxon>
        <taxon>Lactobacillaceae</taxon>
        <taxon>Levilactobacillus</taxon>
    </lineage>
</organism>
<dbReference type="Pfam" id="PF14534">
    <property type="entry name" value="DUF4440"/>
    <property type="match status" value="1"/>
</dbReference>
<sequence>MTQEADVLSVYHQFMQGLLDGDTTKLGKLIRSDAMMQDVTGLDQTKSEWLDSINSNKRRYKKISETSHELDIQNNHAKLIATNDITSELNGHQATLPVRGAFEMDDDGQGWLITRTVATSDAKLDDLRLK</sequence>
<dbReference type="Proteomes" id="UP000245080">
    <property type="component" value="Unassembled WGS sequence"/>
</dbReference>